<evidence type="ECO:0000256" key="1">
    <source>
        <dbReference type="ARBA" id="ARBA00004141"/>
    </source>
</evidence>
<feature type="non-terminal residue" evidence="8">
    <location>
        <position position="1"/>
    </location>
</feature>
<feature type="transmembrane region" description="Helical" evidence="6">
    <location>
        <begin position="169"/>
        <end position="189"/>
    </location>
</feature>
<keyword evidence="3 6" id="KW-0812">Transmembrane</keyword>
<keyword evidence="4 6" id="KW-1133">Transmembrane helix</keyword>
<comment type="subcellular location">
    <subcellularLocation>
        <location evidence="1">Membrane</location>
        <topology evidence="1">Multi-pass membrane protein</topology>
    </subcellularLocation>
</comment>
<dbReference type="Pfam" id="PF07690">
    <property type="entry name" value="MFS_1"/>
    <property type="match status" value="1"/>
</dbReference>
<feature type="transmembrane region" description="Helical" evidence="6">
    <location>
        <begin position="92"/>
        <end position="114"/>
    </location>
</feature>
<proteinExistence type="predicted"/>
<feature type="transmembrane region" description="Helical" evidence="6">
    <location>
        <begin position="224"/>
        <end position="247"/>
    </location>
</feature>
<dbReference type="InterPro" id="IPR044770">
    <property type="entry name" value="MFS_spinster-like"/>
</dbReference>
<feature type="transmembrane region" description="Helical" evidence="6">
    <location>
        <begin position="39"/>
        <end position="60"/>
    </location>
</feature>
<reference evidence="8" key="1">
    <citation type="submission" date="2018-05" db="EMBL/GenBank/DDBJ databases">
        <authorList>
            <person name="Lanie J.A."/>
            <person name="Ng W.-L."/>
            <person name="Kazmierczak K.M."/>
            <person name="Andrzejewski T.M."/>
            <person name="Davidsen T.M."/>
            <person name="Wayne K.J."/>
            <person name="Tettelin H."/>
            <person name="Glass J.I."/>
            <person name="Rusch D."/>
            <person name="Podicherti R."/>
            <person name="Tsui H.-C.T."/>
            <person name="Winkler M.E."/>
        </authorList>
    </citation>
    <scope>NUCLEOTIDE SEQUENCE</scope>
</reference>
<evidence type="ECO:0000256" key="3">
    <source>
        <dbReference type="ARBA" id="ARBA00022692"/>
    </source>
</evidence>
<accession>A0A382DLB8</accession>
<dbReference type="PROSITE" id="PS50850">
    <property type="entry name" value="MFS"/>
    <property type="match status" value="1"/>
</dbReference>
<feature type="domain" description="Major facilitator superfamily (MFS) profile" evidence="7">
    <location>
        <begin position="1"/>
        <end position="349"/>
    </location>
</feature>
<dbReference type="InterPro" id="IPR020846">
    <property type="entry name" value="MFS_dom"/>
</dbReference>
<dbReference type="PANTHER" id="PTHR23505">
    <property type="entry name" value="SPINSTER"/>
    <property type="match status" value="1"/>
</dbReference>
<dbReference type="InterPro" id="IPR011701">
    <property type="entry name" value="MFS"/>
</dbReference>
<feature type="transmembrane region" description="Helical" evidence="6">
    <location>
        <begin position="322"/>
        <end position="347"/>
    </location>
</feature>
<dbReference type="GO" id="GO:0016020">
    <property type="term" value="C:membrane"/>
    <property type="evidence" value="ECO:0007669"/>
    <property type="project" value="UniProtKB-SubCell"/>
</dbReference>
<gene>
    <name evidence="8" type="ORF">METZ01_LOCUS191267</name>
</gene>
<evidence type="ECO:0000313" key="8">
    <source>
        <dbReference type="EMBL" id="SVB38413.1"/>
    </source>
</evidence>
<dbReference type="SUPFAM" id="SSF103473">
    <property type="entry name" value="MFS general substrate transporter"/>
    <property type="match status" value="1"/>
</dbReference>
<protein>
    <recommendedName>
        <fullName evidence="7">Major facilitator superfamily (MFS) profile domain-containing protein</fullName>
    </recommendedName>
</protein>
<feature type="transmembrane region" description="Helical" evidence="6">
    <location>
        <begin position="126"/>
        <end position="149"/>
    </location>
</feature>
<feature type="non-terminal residue" evidence="8">
    <location>
        <position position="349"/>
    </location>
</feature>
<dbReference type="PANTHER" id="PTHR23505:SF79">
    <property type="entry name" value="PROTEIN SPINSTER"/>
    <property type="match status" value="1"/>
</dbReference>
<name>A0A382DLB8_9ZZZZ</name>
<feature type="transmembrane region" description="Helical" evidence="6">
    <location>
        <begin position="267"/>
        <end position="287"/>
    </location>
</feature>
<feature type="transmembrane region" description="Helical" evidence="6">
    <location>
        <begin position="299"/>
        <end position="316"/>
    </location>
</feature>
<evidence type="ECO:0000256" key="4">
    <source>
        <dbReference type="ARBA" id="ARBA00022989"/>
    </source>
</evidence>
<dbReference type="InterPro" id="IPR036259">
    <property type="entry name" value="MFS_trans_sf"/>
</dbReference>
<evidence type="ECO:0000256" key="5">
    <source>
        <dbReference type="ARBA" id="ARBA00023136"/>
    </source>
</evidence>
<organism evidence="8">
    <name type="scientific">marine metagenome</name>
    <dbReference type="NCBI Taxonomy" id="408172"/>
    <lineage>
        <taxon>unclassified sequences</taxon>
        <taxon>metagenomes</taxon>
        <taxon>ecological metagenomes</taxon>
    </lineage>
</organism>
<keyword evidence="5 6" id="KW-0472">Membrane</keyword>
<dbReference type="Gene3D" id="1.20.1250.20">
    <property type="entry name" value="MFS general substrate transporter like domains"/>
    <property type="match status" value="1"/>
</dbReference>
<dbReference type="EMBL" id="UINC01039638">
    <property type="protein sequence ID" value="SVB38413.1"/>
    <property type="molecule type" value="Genomic_DNA"/>
</dbReference>
<dbReference type="AlphaFoldDB" id="A0A382DLB8"/>
<evidence type="ECO:0000256" key="6">
    <source>
        <dbReference type="SAM" id="Phobius"/>
    </source>
</evidence>
<evidence type="ECO:0000256" key="2">
    <source>
        <dbReference type="ARBA" id="ARBA00022448"/>
    </source>
</evidence>
<dbReference type="GO" id="GO:0022857">
    <property type="term" value="F:transmembrane transporter activity"/>
    <property type="evidence" value="ECO:0007669"/>
    <property type="project" value="InterPro"/>
</dbReference>
<sequence>VVAILTLLYINSFLDRTVITLVIDPIKEDFGVNDTAVSLLSGLAFALFYSVLGIPMGWLADRRSRRWIIGLGATGWAVMASLGGIANNYMQLFLARMGLGVGEATFMPSAFSMISDYFPRDQFARAYAVLMLGAPLGSGIAFIVGGLIASYAESVGTIQLPIIGEIRSWQMVFLITGLPGIALALWALLTVREPARRGLLAESENPRLSIKAIMGFCREHWSTYGTLLAGFSLMAMFTLGYLGWIAVFFMRTHGMDPGQVGKLIGPAIMLGGITGVLSGSFWCTYLLRRGYKDAALRTAIHSLIAAIPLGVIAPLLTDWEYALIAVTALIFFLTFPQGTNIAAFQLITP</sequence>
<keyword evidence="2" id="KW-0813">Transport</keyword>
<evidence type="ECO:0000259" key="7">
    <source>
        <dbReference type="PROSITE" id="PS50850"/>
    </source>
</evidence>
<feature type="transmembrane region" description="Helical" evidence="6">
    <location>
        <begin position="67"/>
        <end position="86"/>
    </location>
</feature>